<comment type="caution">
    <text evidence="5">The sequence shown here is derived from an EMBL/GenBank/DDBJ whole genome shotgun (WGS) entry which is preliminary data.</text>
</comment>
<keyword evidence="2 5" id="KW-0378">Hydrolase</keyword>
<dbReference type="PANTHER" id="PTHR46470">
    <property type="entry name" value="N-ACYLNEURAMINATE-9-PHOSPHATASE"/>
    <property type="match status" value="1"/>
</dbReference>
<feature type="compositionally biased region" description="Basic and acidic residues" evidence="4">
    <location>
        <begin position="280"/>
        <end position="289"/>
    </location>
</feature>
<dbReference type="NCBIfam" id="TIGR01509">
    <property type="entry name" value="HAD-SF-IA-v3"/>
    <property type="match status" value="1"/>
</dbReference>
<dbReference type="GO" id="GO:0016787">
    <property type="term" value="F:hydrolase activity"/>
    <property type="evidence" value="ECO:0007669"/>
    <property type="project" value="UniProtKB-KW"/>
</dbReference>
<dbReference type="InterPro" id="IPR036412">
    <property type="entry name" value="HAD-like_sf"/>
</dbReference>
<dbReference type="PRINTS" id="PR00413">
    <property type="entry name" value="HADHALOGNASE"/>
</dbReference>
<dbReference type="SFLD" id="SFLDG01129">
    <property type="entry name" value="C1.5:_HAD__Beta-PGM__Phosphata"/>
    <property type="match status" value="1"/>
</dbReference>
<dbReference type="Pfam" id="PF00702">
    <property type="entry name" value="Hydrolase"/>
    <property type="match status" value="1"/>
</dbReference>
<evidence type="ECO:0000256" key="1">
    <source>
        <dbReference type="ARBA" id="ARBA00001946"/>
    </source>
</evidence>
<dbReference type="InterPro" id="IPR006439">
    <property type="entry name" value="HAD-SF_hydro_IA"/>
</dbReference>
<dbReference type="Gene3D" id="3.40.50.1000">
    <property type="entry name" value="HAD superfamily/HAD-like"/>
    <property type="match status" value="1"/>
</dbReference>
<name>A0A5M9ZJ64_9BIFI</name>
<dbReference type="InterPro" id="IPR023214">
    <property type="entry name" value="HAD_sf"/>
</dbReference>
<comment type="cofactor">
    <cofactor evidence="1">
        <name>Mg(2+)</name>
        <dbReference type="ChEBI" id="CHEBI:18420"/>
    </cofactor>
</comment>
<evidence type="ECO:0000256" key="4">
    <source>
        <dbReference type="SAM" id="MobiDB-lite"/>
    </source>
</evidence>
<evidence type="ECO:0000256" key="3">
    <source>
        <dbReference type="ARBA" id="ARBA00022842"/>
    </source>
</evidence>
<keyword evidence="3" id="KW-0460">Magnesium</keyword>
<dbReference type="GO" id="GO:0044281">
    <property type="term" value="P:small molecule metabolic process"/>
    <property type="evidence" value="ECO:0007669"/>
    <property type="project" value="UniProtKB-ARBA"/>
</dbReference>
<evidence type="ECO:0000313" key="5">
    <source>
        <dbReference type="EMBL" id="KAA8827535.1"/>
    </source>
</evidence>
<dbReference type="EMBL" id="RZUH01000006">
    <property type="protein sequence ID" value="KAA8827535.1"/>
    <property type="molecule type" value="Genomic_DNA"/>
</dbReference>
<dbReference type="SUPFAM" id="SSF56784">
    <property type="entry name" value="HAD-like"/>
    <property type="match status" value="1"/>
</dbReference>
<accession>A0A5M9ZJ64</accession>
<dbReference type="Proteomes" id="UP000410049">
    <property type="component" value="Unassembled WGS sequence"/>
</dbReference>
<reference evidence="5 6" key="1">
    <citation type="journal article" date="2019" name="Syst. Appl. Microbiol.">
        <title>Characterization of Bifidobacterium species in feaces of the Egyptian fruit bat: Description of B. vespertilionis sp. nov. and B. rousetti sp. nov.</title>
        <authorList>
            <person name="Modesto M."/>
            <person name="Satti M."/>
            <person name="Watanabe K."/>
            <person name="Puglisi E."/>
            <person name="Morelli L."/>
            <person name="Huang C.-H."/>
            <person name="Liou J.-S."/>
            <person name="Miyashita M."/>
            <person name="Tamura T."/>
            <person name="Saito S."/>
            <person name="Mori K."/>
            <person name="Huang L."/>
            <person name="Sciavilla P."/>
            <person name="Sandri C."/>
            <person name="Spiezio C."/>
            <person name="Vitali F."/>
            <person name="Cavalieri D."/>
            <person name="Perpetuini G."/>
            <person name="Tofalo R."/>
            <person name="Bonetti A."/>
            <person name="Arita M."/>
            <person name="Mattarelli P."/>
        </authorList>
    </citation>
    <scope>NUCLEOTIDE SEQUENCE [LARGE SCALE GENOMIC DNA]</scope>
    <source>
        <strain evidence="5 6">RST17</strain>
    </source>
</reference>
<proteinExistence type="predicted"/>
<dbReference type="NCBIfam" id="TIGR01549">
    <property type="entry name" value="HAD-SF-IA-v1"/>
    <property type="match status" value="1"/>
</dbReference>
<organism evidence="5 6">
    <name type="scientific">Bifidobacterium myosotis</name>
    <dbReference type="NCBI Taxonomy" id="1630166"/>
    <lineage>
        <taxon>Bacteria</taxon>
        <taxon>Bacillati</taxon>
        <taxon>Actinomycetota</taxon>
        <taxon>Actinomycetes</taxon>
        <taxon>Bifidobacteriales</taxon>
        <taxon>Bifidobacteriaceae</taxon>
        <taxon>Bifidobacterium</taxon>
    </lineage>
</organism>
<dbReference type="InterPro" id="IPR051400">
    <property type="entry name" value="HAD-like_hydrolase"/>
</dbReference>
<evidence type="ECO:0000256" key="2">
    <source>
        <dbReference type="ARBA" id="ARBA00022801"/>
    </source>
</evidence>
<dbReference type="AlphaFoldDB" id="A0A5M9ZJ64"/>
<dbReference type="SFLD" id="SFLDS00003">
    <property type="entry name" value="Haloacid_Dehalogenase"/>
    <property type="match status" value="1"/>
</dbReference>
<sequence>MRVIRPCAKETMMQRYDAVFFDLYGTLVDIRTDESSDAAWEALREALTAQCGASYPDNESLRSRFDALAAPICAAAVARHGEWAEPDLLPVYRGLAHDSGDDQVARALAWTFRRASTSLLRLYPGASELLARLRTAGLRIVLVSNAQSCYTRPELDLLGLTATFDLIVISSEAGVRKPSPELFRRALEAEQLAPSRVVMIGNDERADILGARAAGIDGIYLRTAISPSDDPAASAHAVCSLAGPDYASLMRYLGIPADLRAGRTVEGQSAGLPGGLPDGAAEKATEKTTAECSED</sequence>
<protein>
    <submittedName>
        <fullName evidence="5">HAD family hydrolase</fullName>
    </submittedName>
</protein>
<evidence type="ECO:0000313" key="6">
    <source>
        <dbReference type="Proteomes" id="UP000410049"/>
    </source>
</evidence>
<gene>
    <name evidence="5" type="ORF">EMO91_08560</name>
</gene>
<feature type="region of interest" description="Disordered" evidence="4">
    <location>
        <begin position="266"/>
        <end position="295"/>
    </location>
</feature>